<keyword evidence="8 12" id="KW-1133">Transmembrane helix</keyword>
<comment type="function">
    <text evidence="11 12">Involved in protein export. Participates in an early event of protein translocation.</text>
</comment>
<keyword evidence="9 12" id="KW-0811">Translocation</keyword>
<dbReference type="Proteomes" id="UP000722336">
    <property type="component" value="Unassembled WGS sequence"/>
</dbReference>
<gene>
    <name evidence="14" type="primary">secG</name>
    <name evidence="14" type="ORF">KCG44_07000</name>
</gene>
<feature type="transmembrane region" description="Helical" evidence="12">
    <location>
        <begin position="56"/>
        <end position="76"/>
    </location>
</feature>
<evidence type="ECO:0000256" key="4">
    <source>
        <dbReference type="ARBA" id="ARBA00022448"/>
    </source>
</evidence>
<keyword evidence="7 12" id="KW-0653">Protein transport</keyword>
<dbReference type="Pfam" id="PF03840">
    <property type="entry name" value="SecG"/>
    <property type="match status" value="1"/>
</dbReference>
<proteinExistence type="inferred from homology"/>
<evidence type="ECO:0000256" key="6">
    <source>
        <dbReference type="ARBA" id="ARBA00022692"/>
    </source>
</evidence>
<organism evidence="14 15">
    <name type="scientific">Pacificimonas pallii</name>
    <dbReference type="NCBI Taxonomy" id="2827236"/>
    <lineage>
        <taxon>Bacteria</taxon>
        <taxon>Pseudomonadati</taxon>
        <taxon>Pseudomonadota</taxon>
        <taxon>Alphaproteobacteria</taxon>
        <taxon>Sphingomonadales</taxon>
        <taxon>Sphingosinicellaceae</taxon>
        <taxon>Pacificimonas</taxon>
    </lineage>
</organism>
<evidence type="ECO:0000256" key="11">
    <source>
        <dbReference type="ARBA" id="ARBA00025182"/>
    </source>
</evidence>
<sequence>MSDALNTFVLVIHSLLAVALVSVILMQKSEGGALGIGGGPGGLMSARGAGNLLTKATAWLAVIFIGTSLALAILAANGRDISAIDTSLASDPTAAAPGIADDVQGTDADDPALATPAPALDDVPFAIPGSDGAAGLTPEQGAATDEDVPLAQ</sequence>
<dbReference type="RefSeq" id="WP_218445182.1">
    <property type="nucleotide sequence ID" value="NZ_JAGSPA010000002.1"/>
</dbReference>
<dbReference type="PANTHER" id="PTHR34182">
    <property type="entry name" value="PROTEIN-EXPORT MEMBRANE PROTEIN SECG"/>
    <property type="match status" value="1"/>
</dbReference>
<name>A0ABS6SE47_9SPHN</name>
<evidence type="ECO:0000256" key="3">
    <source>
        <dbReference type="ARBA" id="ARBA00017876"/>
    </source>
</evidence>
<feature type="transmembrane region" description="Helical" evidence="12">
    <location>
        <begin position="7"/>
        <end position="26"/>
    </location>
</feature>
<protein>
    <recommendedName>
        <fullName evidence="3 12">Protein-export membrane protein SecG</fullName>
    </recommendedName>
</protein>
<comment type="subcellular location">
    <subcellularLocation>
        <location evidence="1 12">Cell membrane</location>
        <topology evidence="1 12">Multi-pass membrane protein</topology>
    </subcellularLocation>
</comment>
<evidence type="ECO:0000256" key="10">
    <source>
        <dbReference type="ARBA" id="ARBA00023136"/>
    </source>
</evidence>
<keyword evidence="15" id="KW-1185">Reference proteome</keyword>
<keyword evidence="6 12" id="KW-0812">Transmembrane</keyword>
<evidence type="ECO:0000313" key="14">
    <source>
        <dbReference type="EMBL" id="MBV7256530.1"/>
    </source>
</evidence>
<evidence type="ECO:0000256" key="12">
    <source>
        <dbReference type="RuleBase" id="RU365087"/>
    </source>
</evidence>
<dbReference type="InterPro" id="IPR004692">
    <property type="entry name" value="SecG"/>
</dbReference>
<evidence type="ECO:0000256" key="2">
    <source>
        <dbReference type="ARBA" id="ARBA00008445"/>
    </source>
</evidence>
<evidence type="ECO:0000256" key="13">
    <source>
        <dbReference type="SAM" id="MobiDB-lite"/>
    </source>
</evidence>
<evidence type="ECO:0000256" key="9">
    <source>
        <dbReference type="ARBA" id="ARBA00023010"/>
    </source>
</evidence>
<reference evidence="14 15" key="1">
    <citation type="submission" date="2021-04" db="EMBL/GenBank/DDBJ databases">
        <authorList>
            <person name="Pira H."/>
            <person name="Risdian C."/>
            <person name="Wink J."/>
        </authorList>
    </citation>
    <scope>NUCLEOTIDE SEQUENCE [LARGE SCALE GENOMIC DNA]</scope>
    <source>
        <strain evidence="14 15">WHA3</strain>
    </source>
</reference>
<evidence type="ECO:0000313" key="15">
    <source>
        <dbReference type="Proteomes" id="UP000722336"/>
    </source>
</evidence>
<keyword evidence="10 12" id="KW-0472">Membrane</keyword>
<evidence type="ECO:0000256" key="8">
    <source>
        <dbReference type="ARBA" id="ARBA00022989"/>
    </source>
</evidence>
<accession>A0ABS6SE47</accession>
<dbReference type="PANTHER" id="PTHR34182:SF1">
    <property type="entry name" value="PROTEIN-EXPORT MEMBRANE PROTEIN SECG"/>
    <property type="match status" value="1"/>
</dbReference>
<feature type="compositionally biased region" description="Low complexity" evidence="13">
    <location>
        <begin position="111"/>
        <end position="122"/>
    </location>
</feature>
<dbReference type="EMBL" id="JAGSPA010000002">
    <property type="protein sequence ID" value="MBV7256530.1"/>
    <property type="molecule type" value="Genomic_DNA"/>
</dbReference>
<evidence type="ECO:0000256" key="1">
    <source>
        <dbReference type="ARBA" id="ARBA00004651"/>
    </source>
</evidence>
<feature type="region of interest" description="Disordered" evidence="13">
    <location>
        <begin position="95"/>
        <end position="152"/>
    </location>
</feature>
<dbReference type="NCBIfam" id="TIGR00810">
    <property type="entry name" value="secG"/>
    <property type="match status" value="1"/>
</dbReference>
<evidence type="ECO:0000256" key="5">
    <source>
        <dbReference type="ARBA" id="ARBA00022475"/>
    </source>
</evidence>
<evidence type="ECO:0000256" key="7">
    <source>
        <dbReference type="ARBA" id="ARBA00022927"/>
    </source>
</evidence>
<keyword evidence="4 12" id="KW-0813">Transport</keyword>
<comment type="caution">
    <text evidence="14">The sequence shown here is derived from an EMBL/GenBank/DDBJ whole genome shotgun (WGS) entry which is preliminary data.</text>
</comment>
<comment type="similarity">
    <text evidence="2 12">Belongs to the SecG family.</text>
</comment>
<keyword evidence="5 12" id="KW-1003">Cell membrane</keyword>